<feature type="transmembrane region" description="Helical" evidence="1">
    <location>
        <begin position="34"/>
        <end position="52"/>
    </location>
</feature>
<feature type="transmembrane region" description="Helical" evidence="1">
    <location>
        <begin position="215"/>
        <end position="233"/>
    </location>
</feature>
<dbReference type="Pfam" id="PF00892">
    <property type="entry name" value="EamA"/>
    <property type="match status" value="1"/>
</dbReference>
<dbReference type="InterPro" id="IPR000620">
    <property type="entry name" value="EamA_dom"/>
</dbReference>
<keyword evidence="1" id="KW-1133">Transmembrane helix</keyword>
<feature type="transmembrane region" description="Helical" evidence="1">
    <location>
        <begin position="91"/>
        <end position="109"/>
    </location>
</feature>
<accession>A0A6C0K759</accession>
<feature type="domain" description="EamA" evidence="2">
    <location>
        <begin position="11"/>
        <end position="131"/>
    </location>
</feature>
<proteinExistence type="predicted"/>
<evidence type="ECO:0000259" key="2">
    <source>
        <dbReference type="Pfam" id="PF00892"/>
    </source>
</evidence>
<dbReference type="PANTHER" id="PTHR22911:SF137">
    <property type="entry name" value="SOLUTE CARRIER FAMILY 35 MEMBER G2-RELATED"/>
    <property type="match status" value="1"/>
</dbReference>
<dbReference type="GO" id="GO:0016020">
    <property type="term" value="C:membrane"/>
    <property type="evidence" value="ECO:0007669"/>
    <property type="project" value="InterPro"/>
</dbReference>
<reference evidence="3" key="1">
    <citation type="journal article" date="2020" name="Nature">
        <title>Giant virus diversity and host interactions through global metagenomics.</title>
        <authorList>
            <person name="Schulz F."/>
            <person name="Roux S."/>
            <person name="Paez-Espino D."/>
            <person name="Jungbluth S."/>
            <person name="Walsh D.A."/>
            <person name="Denef V.J."/>
            <person name="McMahon K.D."/>
            <person name="Konstantinidis K.T."/>
            <person name="Eloe-Fadrosh E.A."/>
            <person name="Kyrpides N.C."/>
            <person name="Woyke T."/>
        </authorList>
    </citation>
    <scope>NUCLEOTIDE SEQUENCE</scope>
    <source>
        <strain evidence="3">GVMAG-S-1101182-85</strain>
    </source>
</reference>
<dbReference type="SUPFAM" id="SSF103481">
    <property type="entry name" value="Multidrug resistance efflux transporter EmrE"/>
    <property type="match status" value="2"/>
</dbReference>
<feature type="transmembrane region" description="Helical" evidence="1">
    <location>
        <begin position="270"/>
        <end position="288"/>
    </location>
</feature>
<protein>
    <recommendedName>
        <fullName evidence="2">EamA domain-containing protein</fullName>
    </recommendedName>
</protein>
<evidence type="ECO:0000256" key="1">
    <source>
        <dbReference type="SAM" id="Phobius"/>
    </source>
</evidence>
<organism evidence="3">
    <name type="scientific">viral metagenome</name>
    <dbReference type="NCBI Taxonomy" id="1070528"/>
    <lineage>
        <taxon>unclassified sequences</taxon>
        <taxon>metagenomes</taxon>
        <taxon>organismal metagenomes</taxon>
    </lineage>
</organism>
<feature type="transmembrane region" description="Helical" evidence="1">
    <location>
        <begin position="181"/>
        <end position="200"/>
    </location>
</feature>
<feature type="transmembrane region" description="Helical" evidence="1">
    <location>
        <begin position="146"/>
        <end position="169"/>
    </location>
</feature>
<dbReference type="EMBL" id="MN740827">
    <property type="protein sequence ID" value="QHU13882.1"/>
    <property type="molecule type" value="Genomic_DNA"/>
</dbReference>
<dbReference type="Gene3D" id="1.10.3730.20">
    <property type="match status" value="1"/>
</dbReference>
<feature type="transmembrane region" description="Helical" evidence="1">
    <location>
        <begin position="245"/>
        <end position="264"/>
    </location>
</feature>
<dbReference type="PANTHER" id="PTHR22911">
    <property type="entry name" value="ACYL-MALONYL CONDENSING ENZYME-RELATED"/>
    <property type="match status" value="1"/>
</dbReference>
<dbReference type="AlphaFoldDB" id="A0A6C0K759"/>
<keyword evidence="1" id="KW-0472">Membrane</keyword>
<dbReference type="InterPro" id="IPR037185">
    <property type="entry name" value="EmrE-like"/>
</dbReference>
<feature type="transmembrane region" description="Helical" evidence="1">
    <location>
        <begin position="121"/>
        <end position="140"/>
    </location>
</feature>
<keyword evidence="1" id="KW-0812">Transmembrane</keyword>
<evidence type="ECO:0000313" key="3">
    <source>
        <dbReference type="EMBL" id="QHU13882.1"/>
    </source>
</evidence>
<name>A0A6C0K759_9ZZZZ</name>
<sequence>MIGLAEFIVPASEVILASYPILIKSVDTNLWTQVFVRNLVYTSIAAFILGFGKQGFSDVSLMNTSGGGLLNLFHVGVSYKAFSDLPAGNAMAIFYAYPIWNLIGAYFIFNERIPWYQMPWIVLALTGMLMIAQPNVGTLLNAEKPLGLLAAVFSGITESMIYFFFRLLGNKETTFRGMFELYGGSFAWMLPVVGLASLFANANTSLPKLDLSTKSWVPMILFNALVGFIGYSMRFAAIPYVSTMIFSVLSFFGIVAAFVFGYLFEGEKPSVLAAGGSLAILIANIAILSQR</sequence>